<protein>
    <submittedName>
        <fullName evidence="2">Uncharacterized protein</fullName>
    </submittedName>
</protein>
<reference evidence="2 3" key="1">
    <citation type="journal article" date="2020" name="Front. Microbiol.">
        <title>Genomic Analysis and Antimicrobial Resistance of Aliarcobacter cryaerophilus Strains From German Water Poultry.</title>
        <authorList>
            <person name="Muller E."/>
            <person name="Hotzel H."/>
            <person name="Ahlers C."/>
            <person name="Hanel I."/>
            <person name="Tomaso H."/>
            <person name="Abdel-Glil M.Y."/>
        </authorList>
    </citation>
    <scope>NUCLEOTIDE SEQUENCE [LARGE SCALE GENOMIC DNA]</scope>
    <source>
        <strain evidence="2 3">16CS1285-4</strain>
    </source>
</reference>
<accession>A0A7G9LKP9</accession>
<name>A0A7G9LKP9_9BACT</name>
<evidence type="ECO:0000256" key="1">
    <source>
        <dbReference type="ARBA" id="ARBA00023125"/>
    </source>
</evidence>
<organism evidence="2 3">
    <name type="scientific">Aliarcobacter cryaerophilus</name>
    <dbReference type="NCBI Taxonomy" id="28198"/>
    <lineage>
        <taxon>Bacteria</taxon>
        <taxon>Pseudomonadati</taxon>
        <taxon>Campylobacterota</taxon>
        <taxon>Epsilonproteobacteria</taxon>
        <taxon>Campylobacterales</taxon>
        <taxon>Arcobacteraceae</taxon>
        <taxon>Aliarcobacter</taxon>
    </lineage>
</organism>
<evidence type="ECO:0000313" key="3">
    <source>
        <dbReference type="Proteomes" id="UP000515842"/>
    </source>
</evidence>
<dbReference type="Gene3D" id="1.10.150.130">
    <property type="match status" value="1"/>
</dbReference>
<sequence>MHNPGLTVQKYRSVLYSILQKAYNNDIILKNPLEKVNAPKMQINNQQKEILPFTHKELALILENSSGYIKTLLVLWLQQE</sequence>
<dbReference type="Proteomes" id="UP000515842">
    <property type="component" value="Chromosome"/>
</dbReference>
<gene>
    <name evidence="2" type="ORF">HOO34_05755</name>
</gene>
<dbReference type="SUPFAM" id="SSF56349">
    <property type="entry name" value="DNA breaking-rejoining enzymes"/>
    <property type="match status" value="1"/>
</dbReference>
<dbReference type="InterPro" id="IPR010998">
    <property type="entry name" value="Integrase_recombinase_N"/>
</dbReference>
<evidence type="ECO:0000313" key="2">
    <source>
        <dbReference type="EMBL" id="QNM89198.1"/>
    </source>
</evidence>
<proteinExistence type="predicted"/>
<dbReference type="GO" id="GO:0003677">
    <property type="term" value="F:DNA binding"/>
    <property type="evidence" value="ECO:0007669"/>
    <property type="project" value="UniProtKB-KW"/>
</dbReference>
<keyword evidence="1" id="KW-0238">DNA-binding</keyword>
<dbReference type="AlphaFoldDB" id="A0A7G9LKP9"/>
<dbReference type="InterPro" id="IPR011010">
    <property type="entry name" value="DNA_brk_join_enz"/>
</dbReference>
<dbReference type="RefSeq" id="WP_187473815.1">
    <property type="nucleotide sequence ID" value="NZ_CP060693.1"/>
</dbReference>
<dbReference type="EMBL" id="CP060693">
    <property type="protein sequence ID" value="QNM89198.1"/>
    <property type="molecule type" value="Genomic_DNA"/>
</dbReference>